<dbReference type="Proteomes" id="UP000310158">
    <property type="component" value="Unassembled WGS sequence"/>
</dbReference>
<comment type="caution">
    <text evidence="2">The sequence shown here is derived from an EMBL/GenBank/DDBJ whole genome shotgun (WGS) entry which is preliminary data.</text>
</comment>
<reference evidence="2 3" key="1">
    <citation type="submission" date="2019-02" db="EMBL/GenBank/DDBJ databases">
        <title>Genome sequencing of the rare red list fungi Bondarzewia mesenterica.</title>
        <authorList>
            <person name="Buettner E."/>
            <person name="Kellner H."/>
        </authorList>
    </citation>
    <scope>NUCLEOTIDE SEQUENCE [LARGE SCALE GENOMIC DNA]</scope>
    <source>
        <strain evidence="2 3">DSM 108281</strain>
    </source>
</reference>
<protein>
    <submittedName>
        <fullName evidence="2">Uncharacterized protein</fullName>
    </submittedName>
</protein>
<feature type="compositionally biased region" description="Acidic residues" evidence="1">
    <location>
        <begin position="184"/>
        <end position="194"/>
    </location>
</feature>
<keyword evidence="3" id="KW-1185">Reference proteome</keyword>
<accession>A0A4S4LHY7</accession>
<evidence type="ECO:0000313" key="2">
    <source>
        <dbReference type="EMBL" id="THH10901.1"/>
    </source>
</evidence>
<feature type="compositionally biased region" description="Acidic residues" evidence="1">
    <location>
        <begin position="204"/>
        <end position="218"/>
    </location>
</feature>
<proteinExistence type="predicted"/>
<feature type="region of interest" description="Disordered" evidence="1">
    <location>
        <begin position="158"/>
        <end position="218"/>
    </location>
</feature>
<dbReference type="EMBL" id="SGPL01000543">
    <property type="protein sequence ID" value="THH10901.1"/>
    <property type="molecule type" value="Genomic_DNA"/>
</dbReference>
<feature type="compositionally biased region" description="Acidic residues" evidence="1">
    <location>
        <begin position="165"/>
        <end position="175"/>
    </location>
</feature>
<evidence type="ECO:0000256" key="1">
    <source>
        <dbReference type="SAM" id="MobiDB-lite"/>
    </source>
</evidence>
<dbReference type="AlphaFoldDB" id="A0A4S4LHY7"/>
<dbReference type="OrthoDB" id="10644933at2759"/>
<organism evidence="2 3">
    <name type="scientific">Bondarzewia mesenterica</name>
    <dbReference type="NCBI Taxonomy" id="1095465"/>
    <lineage>
        <taxon>Eukaryota</taxon>
        <taxon>Fungi</taxon>
        <taxon>Dikarya</taxon>
        <taxon>Basidiomycota</taxon>
        <taxon>Agaricomycotina</taxon>
        <taxon>Agaricomycetes</taxon>
        <taxon>Russulales</taxon>
        <taxon>Bondarzewiaceae</taxon>
        <taxon>Bondarzewia</taxon>
    </lineage>
</organism>
<name>A0A4S4LHY7_9AGAM</name>
<evidence type="ECO:0000313" key="3">
    <source>
        <dbReference type="Proteomes" id="UP000310158"/>
    </source>
</evidence>
<sequence>MLGPTVSDHLGEMLGPSPLDRLGRQKCTFGQTVLDSTRCPQTDIAFSLSASLLWQVTMHILTMYYGDATSFRTSRRGKSISMELDFPVVPRMLKIGVYLTLIDDFRFADRDMVMRYHWGFAVGHAYAHDQTASLVAPVSRAPVVETRLSDVQLEELGTGSLNDEVTVEPDNEDTGNPDSQLGYCEDDGWEDDSEVSGNERGDEISDDDMLIEMDDMYN</sequence>
<gene>
    <name evidence="2" type="ORF">EW146_g8221</name>
</gene>